<keyword evidence="1" id="KW-0472">Membrane</keyword>
<keyword evidence="3" id="KW-1185">Reference proteome</keyword>
<keyword evidence="1" id="KW-1133">Transmembrane helix</keyword>
<comment type="caution">
    <text evidence="2">The sequence shown here is derived from an EMBL/GenBank/DDBJ whole genome shotgun (WGS) entry which is preliminary data.</text>
</comment>
<reference evidence="2 3" key="1">
    <citation type="submission" date="2020-02" db="EMBL/GenBank/DDBJ databases">
        <title>Genome assembly of a novel Clostridium senegalense strain.</title>
        <authorList>
            <person name="Gupta T.B."/>
            <person name="Jauregui R."/>
            <person name="Maclean P."/>
            <person name="Nawarathana A."/>
            <person name="Brightwell G."/>
        </authorList>
    </citation>
    <scope>NUCLEOTIDE SEQUENCE [LARGE SCALE GENOMIC DNA]</scope>
    <source>
        <strain evidence="2 3">AGRFS4</strain>
    </source>
</reference>
<feature type="transmembrane region" description="Helical" evidence="1">
    <location>
        <begin position="12"/>
        <end position="33"/>
    </location>
</feature>
<feature type="transmembrane region" description="Helical" evidence="1">
    <location>
        <begin position="113"/>
        <end position="141"/>
    </location>
</feature>
<evidence type="ECO:0000256" key="1">
    <source>
        <dbReference type="SAM" id="Phobius"/>
    </source>
</evidence>
<feature type="transmembrane region" description="Helical" evidence="1">
    <location>
        <begin position="190"/>
        <end position="212"/>
    </location>
</feature>
<dbReference type="AlphaFoldDB" id="A0A6M0H772"/>
<name>A0A6M0H772_9CLOT</name>
<proteinExistence type="predicted"/>
<feature type="transmembrane region" description="Helical" evidence="1">
    <location>
        <begin position="76"/>
        <end position="92"/>
    </location>
</feature>
<sequence length="260" mass="30940">MNDIKRLLFRDIKINIKSVLFKLGIFFIFYFLLNWAEIQTLKLCQFVDTKSIIIENFKGCEFQSDLSSNFIVPTKWMLINTYILYVIGDNFFKDIKANSKYLLVRNKKLWQIFISKIIWAFLTIMIYYSIMILISIVLGTIYYSPYNDMIHYYYEMDSNSLVITIFILYSLTSLTSCIILYTLSFKLKPIYCFLIVIIMFIFSVFVESSFWIGQHNLLLRHVPFDNIHNLTIGYSILYDIILSSIFLIIGIFMCRKKEIF</sequence>
<feature type="transmembrane region" description="Helical" evidence="1">
    <location>
        <begin position="161"/>
        <end position="183"/>
    </location>
</feature>
<protein>
    <submittedName>
        <fullName evidence="2">Uncharacterized protein</fullName>
    </submittedName>
</protein>
<keyword evidence="1" id="KW-0812">Transmembrane</keyword>
<gene>
    <name evidence="2" type="ORF">G3M99_15380</name>
</gene>
<organism evidence="2 3">
    <name type="scientific">Clostridium senegalense</name>
    <dbReference type="NCBI Taxonomy" id="1465809"/>
    <lineage>
        <taxon>Bacteria</taxon>
        <taxon>Bacillati</taxon>
        <taxon>Bacillota</taxon>
        <taxon>Clostridia</taxon>
        <taxon>Eubacteriales</taxon>
        <taxon>Clostridiaceae</taxon>
        <taxon>Clostridium</taxon>
    </lineage>
</organism>
<feature type="transmembrane region" description="Helical" evidence="1">
    <location>
        <begin position="232"/>
        <end position="254"/>
    </location>
</feature>
<evidence type="ECO:0000313" key="3">
    <source>
        <dbReference type="Proteomes" id="UP000481872"/>
    </source>
</evidence>
<dbReference type="RefSeq" id="WP_199870738.1">
    <property type="nucleotide sequence ID" value="NZ_JAAGPU010000036.1"/>
</dbReference>
<accession>A0A6M0H772</accession>
<dbReference type="EMBL" id="JAAGPU010000036">
    <property type="protein sequence ID" value="NEU06208.1"/>
    <property type="molecule type" value="Genomic_DNA"/>
</dbReference>
<dbReference type="Proteomes" id="UP000481872">
    <property type="component" value="Unassembled WGS sequence"/>
</dbReference>
<evidence type="ECO:0000313" key="2">
    <source>
        <dbReference type="EMBL" id="NEU06208.1"/>
    </source>
</evidence>